<dbReference type="Pfam" id="PF00480">
    <property type="entry name" value="ROK"/>
    <property type="match status" value="1"/>
</dbReference>
<dbReference type="InterPro" id="IPR043129">
    <property type="entry name" value="ATPase_NBD"/>
</dbReference>
<dbReference type="PROSITE" id="PS01125">
    <property type="entry name" value="ROK"/>
    <property type="match status" value="1"/>
</dbReference>
<protein>
    <recommendedName>
        <fullName evidence="3">Glucokinase</fullName>
    </recommendedName>
</protein>
<evidence type="ECO:0000313" key="2">
    <source>
        <dbReference type="EMBL" id="CAA9506909.1"/>
    </source>
</evidence>
<dbReference type="PANTHER" id="PTHR18964:SF149">
    <property type="entry name" value="BIFUNCTIONAL UDP-N-ACETYLGLUCOSAMINE 2-EPIMERASE_N-ACETYLMANNOSAMINE KINASE"/>
    <property type="match status" value="1"/>
</dbReference>
<dbReference type="SUPFAM" id="SSF53067">
    <property type="entry name" value="Actin-like ATPase domain"/>
    <property type="match status" value="1"/>
</dbReference>
<reference evidence="2" key="1">
    <citation type="submission" date="2020-02" db="EMBL/GenBank/DDBJ databases">
        <authorList>
            <person name="Meier V. D."/>
        </authorList>
    </citation>
    <scope>NUCLEOTIDE SEQUENCE</scope>
    <source>
        <strain evidence="2">AVDCRST_MAG45</strain>
    </source>
</reference>
<name>A0A6J4SWH0_9ACTN</name>
<evidence type="ECO:0000256" key="1">
    <source>
        <dbReference type="ARBA" id="ARBA00006479"/>
    </source>
</evidence>
<comment type="similarity">
    <text evidence="1">Belongs to the ROK (NagC/XylR) family.</text>
</comment>
<dbReference type="EMBL" id="CADCVU010000139">
    <property type="protein sequence ID" value="CAA9506909.1"/>
    <property type="molecule type" value="Genomic_DNA"/>
</dbReference>
<proteinExistence type="inferred from homology"/>
<dbReference type="PANTHER" id="PTHR18964">
    <property type="entry name" value="ROK (REPRESSOR, ORF, KINASE) FAMILY"/>
    <property type="match status" value="1"/>
</dbReference>
<dbReference type="InterPro" id="IPR049874">
    <property type="entry name" value="ROK_cs"/>
</dbReference>
<dbReference type="InterPro" id="IPR000600">
    <property type="entry name" value="ROK"/>
</dbReference>
<organism evidence="2">
    <name type="scientific">uncultured Solirubrobacterales bacterium</name>
    <dbReference type="NCBI Taxonomy" id="768556"/>
    <lineage>
        <taxon>Bacteria</taxon>
        <taxon>Bacillati</taxon>
        <taxon>Actinomycetota</taxon>
        <taxon>Thermoleophilia</taxon>
        <taxon>Solirubrobacterales</taxon>
        <taxon>environmental samples</taxon>
    </lineage>
</organism>
<sequence>MSSPGEQEPLVVGVDVGGTKIVAGTVRGTEVIDSVEQPTDVSSAEAVLSGIEAAVREFTERDEAPTAVGIGVPSQIDFAAGRILASVNIPVTGVPLREDLSERLGLPVHLDNDANCAALAEAELAEHGPVRHLVMLTLGTGVGGGVVIDGQVFRGASGLGAELGHIVVQGDGPECPGSCPSRGCLEALCSGQALARDAGALAAARPDSRLAELARERGGPPAGTDVVVAAEEGDPDALGLFERFGTWLGVGMAGLLNAFEPELIAVGGGLSRVAELYLPRAEAEARARVLPAIEERARIAVARSGAGAGLLGAARLAVLEGRRVERT</sequence>
<evidence type="ECO:0008006" key="3">
    <source>
        <dbReference type="Google" id="ProtNLM"/>
    </source>
</evidence>
<gene>
    <name evidence="2" type="ORF">AVDCRST_MAG45-1657</name>
</gene>
<dbReference type="Gene3D" id="3.30.420.40">
    <property type="match status" value="2"/>
</dbReference>
<accession>A0A6J4SWH0</accession>
<dbReference type="AlphaFoldDB" id="A0A6J4SWH0"/>